<dbReference type="OrthoDB" id="2645726at2"/>
<dbReference type="AlphaFoldDB" id="A0A3A3GK83"/>
<sequence length="33" mass="3769">MQSKKWFKIIVYLMLAAMLVSTALVLIEPLLFG</sequence>
<dbReference type="InterPro" id="IPR049722">
    <property type="entry name" value="Prli42-like"/>
</dbReference>
<keyword evidence="1" id="KW-0472">Membrane</keyword>
<proteinExistence type="predicted"/>
<reference evidence="2 3" key="1">
    <citation type="submission" date="2018-09" db="EMBL/GenBank/DDBJ databases">
        <title>Paenibacillus SK2017-BO5.</title>
        <authorList>
            <person name="Piskunova J.V."/>
            <person name="Dubiley S.A."/>
            <person name="Severinov K.V."/>
        </authorList>
    </citation>
    <scope>NUCLEOTIDE SEQUENCE [LARGE SCALE GENOMIC DNA]</scope>
    <source>
        <strain evidence="2 3">BO5</strain>
    </source>
</reference>
<evidence type="ECO:0000256" key="1">
    <source>
        <dbReference type="SAM" id="Phobius"/>
    </source>
</evidence>
<dbReference type="RefSeq" id="WP_119793702.1">
    <property type="nucleotide sequence ID" value="NZ_QYZD01000008.1"/>
</dbReference>
<keyword evidence="1" id="KW-0812">Transmembrane</keyword>
<comment type="caution">
    <text evidence="2">The sequence shown here is derived from an EMBL/GenBank/DDBJ whole genome shotgun (WGS) entry which is preliminary data.</text>
</comment>
<organism evidence="2 3">
    <name type="scientific">Paenibacillus thiaminolyticus</name>
    <name type="common">Bacillus thiaminolyticus</name>
    <dbReference type="NCBI Taxonomy" id="49283"/>
    <lineage>
        <taxon>Bacteria</taxon>
        <taxon>Bacillati</taxon>
        <taxon>Bacillota</taxon>
        <taxon>Bacilli</taxon>
        <taxon>Bacillales</taxon>
        <taxon>Paenibacillaceae</taxon>
        <taxon>Paenibacillus</taxon>
    </lineage>
</organism>
<protein>
    <submittedName>
        <fullName evidence="2">DUF4044 domain-containing protein</fullName>
    </submittedName>
</protein>
<feature type="transmembrane region" description="Helical" evidence="1">
    <location>
        <begin position="9"/>
        <end position="32"/>
    </location>
</feature>
<dbReference type="NCBIfam" id="NF033880">
    <property type="entry name" value="Prli42"/>
    <property type="match status" value="1"/>
</dbReference>
<evidence type="ECO:0000313" key="2">
    <source>
        <dbReference type="EMBL" id="RJG24080.1"/>
    </source>
</evidence>
<dbReference type="EMBL" id="QYZD01000008">
    <property type="protein sequence ID" value="RJG24080.1"/>
    <property type="molecule type" value="Genomic_DNA"/>
</dbReference>
<keyword evidence="1" id="KW-1133">Transmembrane helix</keyword>
<gene>
    <name evidence="2" type="ORF">DQX05_11640</name>
</gene>
<evidence type="ECO:0000313" key="3">
    <source>
        <dbReference type="Proteomes" id="UP000266177"/>
    </source>
</evidence>
<dbReference type="Proteomes" id="UP000266177">
    <property type="component" value="Unassembled WGS sequence"/>
</dbReference>
<accession>A0A3A3GK83</accession>
<name>A0A3A3GK83_PANTH</name>